<protein>
    <submittedName>
        <fullName evidence="2">Uncharacterized protein</fullName>
    </submittedName>
</protein>
<feature type="coiled-coil region" evidence="1">
    <location>
        <begin position="61"/>
        <end position="100"/>
    </location>
</feature>
<dbReference type="Proteomes" id="UP000530660">
    <property type="component" value="Unassembled WGS sequence"/>
</dbReference>
<organism evidence="2 3">
    <name type="scientific">Cyanidiococcus yangmingshanensis</name>
    <dbReference type="NCBI Taxonomy" id="2690220"/>
    <lineage>
        <taxon>Eukaryota</taxon>
        <taxon>Rhodophyta</taxon>
        <taxon>Bangiophyceae</taxon>
        <taxon>Cyanidiales</taxon>
        <taxon>Cyanidiaceae</taxon>
        <taxon>Cyanidiococcus</taxon>
    </lineage>
</organism>
<evidence type="ECO:0000313" key="2">
    <source>
        <dbReference type="EMBL" id="KAF6003051.1"/>
    </source>
</evidence>
<sequence>MEETFPEPSSLNGFTIRVTEGFLTKLSKRSTGQPRFTGDQNIHARTPRERYLMEQVAESERRKRLELAKRLQLRLQQLEERRLAQARESSEQRLKELEKRDYNAPMPVGPLPCEPEREALLQCYSKNANPLQCANIVLSLNAARSRLNSKFSVVNLGMYPVPPGPRRRAVLLPSSRTSFTDDREQLLHEN</sequence>
<keyword evidence="1" id="KW-0175">Coiled coil</keyword>
<accession>A0A7J7IL68</accession>
<keyword evidence="3" id="KW-1185">Reference proteome</keyword>
<dbReference type="EMBL" id="VWRR01000008">
    <property type="protein sequence ID" value="KAF6003051.1"/>
    <property type="molecule type" value="Genomic_DNA"/>
</dbReference>
<evidence type="ECO:0000256" key="1">
    <source>
        <dbReference type="SAM" id="Coils"/>
    </source>
</evidence>
<evidence type="ECO:0000313" key="3">
    <source>
        <dbReference type="Proteomes" id="UP000530660"/>
    </source>
</evidence>
<dbReference type="AlphaFoldDB" id="A0A7J7IL68"/>
<comment type="caution">
    <text evidence="2">The sequence shown here is derived from an EMBL/GenBank/DDBJ whole genome shotgun (WGS) entry which is preliminary data.</text>
</comment>
<reference evidence="2 3" key="1">
    <citation type="journal article" date="2020" name="J. Phycol.">
        <title>Comparative genome analysis reveals Cyanidiococcus gen. nov., a new extremophilic red algal genus sister to Cyanidioschyzon (Cyanidioschyzonaceae, Rhodophyta).</title>
        <authorList>
            <person name="Liu S.-L."/>
            <person name="Chiang Y.-R."/>
            <person name="Yoon H.S."/>
            <person name="Fu H.-Y."/>
        </authorList>
    </citation>
    <scope>NUCLEOTIDE SEQUENCE [LARGE SCALE GENOMIC DNA]</scope>
    <source>
        <strain evidence="2 3">THAL066</strain>
    </source>
</reference>
<name>A0A7J7IL68_9RHOD</name>
<proteinExistence type="predicted"/>
<gene>
    <name evidence="2" type="ORF">F1559_003300</name>
</gene>